<protein>
    <submittedName>
        <fullName evidence="1">Uncharacterized protein</fullName>
    </submittedName>
</protein>
<proteinExistence type="predicted"/>
<evidence type="ECO:0000313" key="2">
    <source>
        <dbReference type="Proteomes" id="UP001607303"/>
    </source>
</evidence>
<name>A0ABD2BUX5_VESMC</name>
<reference evidence="1 2" key="1">
    <citation type="journal article" date="2024" name="Ann. Entomol. Soc. Am.">
        <title>Genomic analyses of the southern and eastern yellowjacket wasps (Hymenoptera: Vespidae) reveal evolutionary signatures of social life.</title>
        <authorList>
            <person name="Catto M.A."/>
            <person name="Caine P.B."/>
            <person name="Orr S.E."/>
            <person name="Hunt B.G."/>
            <person name="Goodisman M.A.D."/>
        </authorList>
    </citation>
    <scope>NUCLEOTIDE SEQUENCE [LARGE SCALE GENOMIC DNA]</scope>
    <source>
        <strain evidence="1">232</strain>
        <tissue evidence="1">Head and thorax</tissue>
    </source>
</reference>
<sequence>MPYDLFRFRMKWMGIFSHSLRQYKRQLLVQSCFEFRRVRIVVLPVRVLHSNCKVGIVHCEREQQRRAFDRLLQLLVQLCFGLRRGNSETFAKAIPTIFCTIKLRSGDSPLRERKTKTGFRPTFTVSSSVVFWTSTRELGKFRGGHSYKYYIKLRSGDTRLRERKTKMGLRPPLTVTSSVVFGTSTRELGKFCGDHSCKLNCKVGIVHCERGQQRRTFDRLLQLLVQLCFGLRQGNSEKFAKAIPTIFCTIKLRSGDSPLRERKTKTGLRPSLTVTCSVVFETSTRELRKISWRSFQQINLRSGDTRLRERKTKTGLRPPLTVTSSVVFGTSTRELRKISWRSFQQINLRSGDTRLRERKTKTGLRPPLTVTSSVVFGTSTRELRKISWRSFQQINLRSGDTRLRERTTKKDLRSPLTVTSSVVFWTSTRELRKFRGAHSCNLYDFRLNCEVGIFGCERRQQSCAFDRLSSITIVQSCFGLRRGNIEIFAGCYSSEYSRRVYANFYVALSRDLEFISTKPHCNRARSNESQCITEEDLDQLRCRPTSFSTNYESSTLNFDLNRGPVFWSHRRTSQVNSSKMALNTTGRVSRCLKPTVWTVEHSVSGVLYISSLLRSPKLPKRKGISVRGFRVDSPLARGSQSAATSTWWDLDTTGRVSRCLKPTVWTVEQSVSGVLYISSLLRSLKLPKQKGISVRVFRVDSPLARGSSDAATSTWWDLGRHDRSCLEMSEADGVDSGAICKRGFIHLQFAEKPEAPEAERHLGSRI</sequence>
<gene>
    <name evidence="1" type="ORF">V1477_013093</name>
</gene>
<accession>A0ABD2BUX5</accession>
<dbReference type="Proteomes" id="UP001607303">
    <property type="component" value="Unassembled WGS sequence"/>
</dbReference>
<evidence type="ECO:0000313" key="1">
    <source>
        <dbReference type="EMBL" id="KAL2736584.1"/>
    </source>
</evidence>
<dbReference type="EMBL" id="JAYRBN010000066">
    <property type="protein sequence ID" value="KAL2736584.1"/>
    <property type="molecule type" value="Genomic_DNA"/>
</dbReference>
<comment type="caution">
    <text evidence="1">The sequence shown here is derived from an EMBL/GenBank/DDBJ whole genome shotgun (WGS) entry which is preliminary data.</text>
</comment>
<organism evidence="1 2">
    <name type="scientific">Vespula maculifrons</name>
    <name type="common">Eastern yellow jacket</name>
    <name type="synonym">Wasp</name>
    <dbReference type="NCBI Taxonomy" id="7453"/>
    <lineage>
        <taxon>Eukaryota</taxon>
        <taxon>Metazoa</taxon>
        <taxon>Ecdysozoa</taxon>
        <taxon>Arthropoda</taxon>
        <taxon>Hexapoda</taxon>
        <taxon>Insecta</taxon>
        <taxon>Pterygota</taxon>
        <taxon>Neoptera</taxon>
        <taxon>Endopterygota</taxon>
        <taxon>Hymenoptera</taxon>
        <taxon>Apocrita</taxon>
        <taxon>Aculeata</taxon>
        <taxon>Vespoidea</taxon>
        <taxon>Vespidae</taxon>
        <taxon>Vespinae</taxon>
        <taxon>Vespula</taxon>
    </lineage>
</organism>
<keyword evidence="2" id="KW-1185">Reference proteome</keyword>
<dbReference type="AlphaFoldDB" id="A0ABD2BUX5"/>